<dbReference type="PANTHER" id="PTHR30037">
    <property type="entry name" value="DNA-3-METHYLADENINE GLYCOSYLASE 1"/>
    <property type="match status" value="1"/>
</dbReference>
<evidence type="ECO:0000256" key="1">
    <source>
        <dbReference type="PIRSR" id="PIRSR605019-1"/>
    </source>
</evidence>
<protein>
    <submittedName>
        <fullName evidence="2">Methyladenine glycosylase</fullName>
    </submittedName>
</protein>
<dbReference type="PANTHER" id="PTHR30037:SF4">
    <property type="entry name" value="DNA-3-METHYLADENINE GLYCOSYLASE I"/>
    <property type="match status" value="1"/>
</dbReference>
<keyword evidence="1" id="KW-0479">Metal-binding</keyword>
<dbReference type="InterPro" id="IPR005019">
    <property type="entry name" value="Adenine_glyco"/>
</dbReference>
<gene>
    <name evidence="2" type="ORF">STRUR_0085</name>
</gene>
<feature type="binding site" evidence="1">
    <location>
        <position position="21"/>
    </location>
    <ligand>
        <name>Zn(2+)</name>
        <dbReference type="ChEBI" id="CHEBI:29105"/>
    </ligand>
</feature>
<dbReference type="GO" id="GO:0006284">
    <property type="term" value="P:base-excision repair"/>
    <property type="evidence" value="ECO:0007669"/>
    <property type="project" value="InterPro"/>
</dbReference>
<dbReference type="GO" id="GO:0046872">
    <property type="term" value="F:metal ion binding"/>
    <property type="evidence" value="ECO:0007669"/>
    <property type="project" value="UniProtKB-KW"/>
</dbReference>
<evidence type="ECO:0000313" key="2">
    <source>
        <dbReference type="EMBL" id="EHJ55855.1"/>
    </source>
</evidence>
<dbReference type="Pfam" id="PF03352">
    <property type="entry name" value="Adenine_glyco"/>
    <property type="match status" value="1"/>
</dbReference>
<proteinExistence type="predicted"/>
<organism evidence="2 3">
    <name type="scientific">Streptococcus urinalis 2285-97</name>
    <dbReference type="NCBI Taxonomy" id="764291"/>
    <lineage>
        <taxon>Bacteria</taxon>
        <taxon>Bacillati</taxon>
        <taxon>Bacillota</taxon>
        <taxon>Bacilli</taxon>
        <taxon>Lactobacillales</taxon>
        <taxon>Streptococcaceae</taxon>
        <taxon>Streptococcus</taxon>
    </lineage>
</organism>
<dbReference type="GO" id="GO:0008725">
    <property type="term" value="F:DNA-3-methyladenine glycosylase activity"/>
    <property type="evidence" value="ECO:0007669"/>
    <property type="project" value="InterPro"/>
</dbReference>
<keyword evidence="3" id="KW-1185">Reference proteome</keyword>
<sequence length="158" mass="18846">MFHMKRCSWVPKNNTLYCDYHDNEWGKLVKDDNKLFELLCLESYQSGLSWWTVLKKREAFKSVFYHYQIDQVALFTDEEMTNALKNPDIIRHRLKLETTVNNANMILKIQSEFGSFFDYIWHFVGKKVIVHSVNDSQQVLSQNLLSQSLSKDLKKKRF</sequence>
<dbReference type="EMBL" id="AEUZ02000001">
    <property type="protein sequence ID" value="EHJ55855.1"/>
    <property type="molecule type" value="Genomic_DNA"/>
</dbReference>
<dbReference type="eggNOG" id="COG2818">
    <property type="taxonomic scope" value="Bacteria"/>
</dbReference>
<keyword evidence="1" id="KW-0862">Zinc</keyword>
<reference evidence="2 3" key="1">
    <citation type="journal article" date="2014" name="Int. J. Syst. Evol. Microbiol.">
        <title>Phylogenomics and the dynamic genome evolution of the genus Streptococcus.</title>
        <authorList>
            <consortium name="The Broad Institute Genome Sequencing Platform"/>
            <person name="Richards V.P."/>
            <person name="Palmer S.R."/>
            <person name="Pavinski Bitar P.D."/>
            <person name="Qin X."/>
            <person name="Weinstock G.M."/>
            <person name="Highlander S.K."/>
            <person name="Town C.D."/>
            <person name="Burne R.A."/>
            <person name="Stanhope M.J."/>
        </authorList>
    </citation>
    <scope>NUCLEOTIDE SEQUENCE [LARGE SCALE GENOMIC DNA]</scope>
    <source>
        <strain evidence="2 3">2285-97</strain>
    </source>
</reference>
<dbReference type="AlphaFoldDB" id="G5KGR3"/>
<dbReference type="Proteomes" id="UP000005388">
    <property type="component" value="Unassembled WGS sequence"/>
</dbReference>
<dbReference type="SUPFAM" id="SSF48150">
    <property type="entry name" value="DNA-glycosylase"/>
    <property type="match status" value="1"/>
</dbReference>
<dbReference type="STRING" id="764291.STRUR_0085"/>
<feature type="binding site" evidence="1">
    <location>
        <position position="7"/>
    </location>
    <ligand>
        <name>Zn(2+)</name>
        <dbReference type="ChEBI" id="CHEBI:29105"/>
    </ligand>
</feature>
<accession>G5KGR3</accession>
<dbReference type="InterPro" id="IPR052891">
    <property type="entry name" value="DNA-3mA_glycosylase"/>
</dbReference>
<comment type="caution">
    <text evidence="2">The sequence shown here is derived from an EMBL/GenBank/DDBJ whole genome shotgun (WGS) entry which is preliminary data.</text>
</comment>
<evidence type="ECO:0000313" key="3">
    <source>
        <dbReference type="Proteomes" id="UP000005388"/>
    </source>
</evidence>
<dbReference type="InterPro" id="IPR011257">
    <property type="entry name" value="DNA_glycosylase"/>
</dbReference>
<name>G5KGR3_9STRE</name>
<dbReference type="Gene3D" id="1.10.340.30">
    <property type="entry name" value="Hypothetical protein, domain 2"/>
    <property type="match status" value="1"/>
</dbReference>